<dbReference type="PANTHER" id="PTHR48062:SF21">
    <property type="entry name" value="RECEPTOR-LIKE PROTEIN 12"/>
    <property type="match status" value="1"/>
</dbReference>
<comment type="subcellular location">
    <subcellularLocation>
        <location evidence="1">Cell membrane</location>
        <topology evidence="1">Single-pass type I membrane protein</topology>
    </subcellularLocation>
</comment>
<keyword evidence="9 13" id="KW-0472">Membrane</keyword>
<dbReference type="FunFam" id="3.80.10.10:FF:000041">
    <property type="entry name" value="LRR receptor-like serine/threonine-protein kinase ERECTA"/>
    <property type="match status" value="1"/>
</dbReference>
<accession>A0A6N2LJD8</accession>
<proteinExistence type="inferred from homology"/>
<keyword evidence="5 13" id="KW-0812">Transmembrane</keyword>
<keyword evidence="8 13" id="KW-1133">Transmembrane helix</keyword>
<evidence type="ECO:0008006" key="15">
    <source>
        <dbReference type="Google" id="ProtNLM"/>
    </source>
</evidence>
<sequence>MAKNGLTGSIPSCFGNMSYPPLLIDLSHNLLSIVKLEQLKRSWYVKLSNNNLGGQISPSIFNSSFLRYLYLDGNKFTGHVLDFQPTKGIYLAALDISDNQFSGILPTRMGNFSNLEAIDLSRNHFDGPLPRDFCKVDYLEYLDLSDNNLSGSVPSCFNPSSIKHVHLSKNQLSGPLTEAFYNSSSLVTLDIADNNLMGPISNWIGNLSVLSALLLRDNQFAGDLPTQLCLLEHLTILDVSRNQLSGPLPLCLGNFSLKKNLDKARVTGNETYVIMSLWQMSYEISLLAGKINDAGSSFEDMNIEETKPSNIVKFTTKRRLEGYKGTVLNLMAGFDLSRNRFSGEIPLEMGKLSELHALNLSHNNLTGSIPATFSNLKQIESLDLSHNNLDGFIPPQLVVLNNLEVFSVAHNNLSGKAPERKAQFGTFDESSYEGNPLLCGPPLENKCSEEESPSQPMPNDEREDDGFIDMEVFYVSFGMHIRNNNILQTAVVRSYIELSKMMMMKKMWVWMWLTLWSCDRCHGCFEEERSGLLEIKALINPNSIFGHLGDWTANKELDIADCCEWYGIKWTFFNSTTLEELILDGSSFPINNLQNIGAFTGLKILSFSDCNLNSILPAKGWCELKNLEQLDISWNNLRGSLPDCFRNFSSLKLLDVSGNRFTGNIASGPLSSLISLEFLSLSNNHFEVPLSFNSFMNHSKLKFFICDHSTLISGDKAGFQNFIPKLQLMFFSLSSRKSKALNAVIPNFLYSQYDLRILDLSHNNFIGMFPSWLLKNNTRLEELYLRGNSFAGPLILQNQPNPDMTVVDISNNNIGGQVPRNICSVFPDLSILRMAMNGLTGCLPSCFGNMSSLEHMDLSDNQLSTVKLEQLKSSWIVNLSNNKLVGQIPPSIFNSSAFLYLYLDGNNFTGQISGFPPPNWIHLSALDISSNQLSGMLPAWMGNFSYLQAMDLSRNHFQGPIPRDFCDLGSLKYLDMSENNLLGSVPSCFSPSKIKHVHLSKNQLSGPLTEAFYNSSSLVTLDLNYNSFMGTVSNWIGNLSVLSVLLVKANNFSGVFPTQLCLLERLTILDVSQNKLSGFLPSCLANYSLKQNLDKAAAFHERTFKIKSISKMYSETNLLLGRIDNQGRSFRVVNIEEAIEFTTKRRSDDFKGTVLNFMTGFDLSSNRFSGEIPLEMGKLSELHALNLSHNNLTGSIPATFSNLKQIQSLDLSHNNLDGVIPPQLVVLNNLAVFSVAHNNLSGKAPEWKDQFGTFNESSYEGNPLLCGPPLQNKCSGEESPSQPMPNDEREDDGFIDMDVFYVTFGVSYIIVVLTIAAVLYINPLWRGRWFHFIEECIGTCSSLLVVNFRIWD</sequence>
<evidence type="ECO:0000256" key="1">
    <source>
        <dbReference type="ARBA" id="ARBA00004251"/>
    </source>
</evidence>
<reference evidence="14" key="1">
    <citation type="submission" date="2019-03" db="EMBL/GenBank/DDBJ databases">
        <authorList>
            <person name="Mank J."/>
            <person name="Almeida P."/>
        </authorList>
    </citation>
    <scope>NUCLEOTIDE SEQUENCE</scope>
    <source>
        <strain evidence="14">78183</strain>
    </source>
</reference>
<dbReference type="SUPFAM" id="SSF52058">
    <property type="entry name" value="L domain-like"/>
    <property type="match status" value="5"/>
</dbReference>
<evidence type="ECO:0000256" key="13">
    <source>
        <dbReference type="SAM" id="Phobius"/>
    </source>
</evidence>
<evidence type="ECO:0000256" key="9">
    <source>
        <dbReference type="ARBA" id="ARBA00023136"/>
    </source>
</evidence>
<evidence type="ECO:0000256" key="5">
    <source>
        <dbReference type="ARBA" id="ARBA00022692"/>
    </source>
</evidence>
<dbReference type="InterPro" id="IPR032675">
    <property type="entry name" value="LRR_dom_sf"/>
</dbReference>
<evidence type="ECO:0000256" key="10">
    <source>
        <dbReference type="ARBA" id="ARBA00023170"/>
    </source>
</evidence>
<keyword evidence="3" id="KW-1003">Cell membrane</keyword>
<dbReference type="PANTHER" id="PTHR48062">
    <property type="entry name" value="RECEPTOR-LIKE PROTEIN 14"/>
    <property type="match status" value="1"/>
</dbReference>
<dbReference type="FunFam" id="3.80.10.10:FF:000111">
    <property type="entry name" value="LRR receptor-like serine/threonine-protein kinase ERECTA"/>
    <property type="match status" value="1"/>
</dbReference>
<dbReference type="SMART" id="SM00369">
    <property type="entry name" value="LRR_TYP"/>
    <property type="match status" value="11"/>
</dbReference>
<dbReference type="InterPro" id="IPR001611">
    <property type="entry name" value="Leu-rich_rpt"/>
</dbReference>
<dbReference type="InterPro" id="IPR003591">
    <property type="entry name" value="Leu-rich_rpt_typical-subtyp"/>
</dbReference>
<evidence type="ECO:0000256" key="7">
    <source>
        <dbReference type="ARBA" id="ARBA00022737"/>
    </source>
</evidence>
<feature type="transmembrane region" description="Helical" evidence="13">
    <location>
        <begin position="1299"/>
        <end position="1321"/>
    </location>
</feature>
<protein>
    <recommendedName>
        <fullName evidence="15">Leucine-rich repeat-containing N-terminal plant-type domain-containing protein</fullName>
    </recommendedName>
</protein>
<dbReference type="FunFam" id="3.80.10.10:FF:000095">
    <property type="entry name" value="LRR receptor-like serine/threonine-protein kinase GSO1"/>
    <property type="match status" value="1"/>
</dbReference>
<comment type="similarity">
    <text evidence="2">Belongs to the RLP family.</text>
</comment>
<evidence type="ECO:0000256" key="4">
    <source>
        <dbReference type="ARBA" id="ARBA00022614"/>
    </source>
</evidence>
<feature type="region of interest" description="Disordered" evidence="12">
    <location>
        <begin position="443"/>
        <end position="463"/>
    </location>
</feature>
<dbReference type="Pfam" id="PF00560">
    <property type="entry name" value="LRR_1"/>
    <property type="match status" value="6"/>
</dbReference>
<keyword evidence="11" id="KW-0325">Glycoprotein</keyword>
<evidence type="ECO:0000256" key="2">
    <source>
        <dbReference type="ARBA" id="ARBA00009592"/>
    </source>
</evidence>
<gene>
    <name evidence="14" type="ORF">SVIM_LOCUS239172</name>
</gene>
<keyword evidence="4" id="KW-0433">Leucine-rich repeat</keyword>
<dbReference type="EMBL" id="CAADRP010001555">
    <property type="protein sequence ID" value="VFU41020.1"/>
    <property type="molecule type" value="Genomic_DNA"/>
</dbReference>
<keyword evidence="6" id="KW-0732">Signal</keyword>
<evidence type="ECO:0000256" key="3">
    <source>
        <dbReference type="ARBA" id="ARBA00022475"/>
    </source>
</evidence>
<evidence type="ECO:0000313" key="14">
    <source>
        <dbReference type="EMBL" id="VFU41020.1"/>
    </source>
</evidence>
<evidence type="ECO:0000256" key="6">
    <source>
        <dbReference type="ARBA" id="ARBA00022729"/>
    </source>
</evidence>
<dbReference type="Pfam" id="PF13855">
    <property type="entry name" value="LRR_8"/>
    <property type="match status" value="5"/>
</dbReference>
<dbReference type="Gene3D" id="3.80.10.10">
    <property type="entry name" value="Ribonuclease Inhibitor"/>
    <property type="match status" value="5"/>
</dbReference>
<keyword evidence="10" id="KW-0675">Receptor</keyword>
<evidence type="ECO:0000256" key="11">
    <source>
        <dbReference type="ARBA" id="ARBA00023180"/>
    </source>
</evidence>
<organism evidence="14">
    <name type="scientific">Salix viminalis</name>
    <name type="common">Common osier</name>
    <name type="synonym">Basket willow</name>
    <dbReference type="NCBI Taxonomy" id="40686"/>
    <lineage>
        <taxon>Eukaryota</taxon>
        <taxon>Viridiplantae</taxon>
        <taxon>Streptophyta</taxon>
        <taxon>Embryophyta</taxon>
        <taxon>Tracheophyta</taxon>
        <taxon>Spermatophyta</taxon>
        <taxon>Magnoliopsida</taxon>
        <taxon>eudicotyledons</taxon>
        <taxon>Gunneridae</taxon>
        <taxon>Pentapetalae</taxon>
        <taxon>rosids</taxon>
        <taxon>fabids</taxon>
        <taxon>Malpighiales</taxon>
        <taxon>Salicaceae</taxon>
        <taxon>Saliceae</taxon>
        <taxon>Salix</taxon>
    </lineage>
</organism>
<evidence type="ECO:0000256" key="8">
    <source>
        <dbReference type="ARBA" id="ARBA00022989"/>
    </source>
</evidence>
<dbReference type="PRINTS" id="PR00019">
    <property type="entry name" value="LEURICHRPT"/>
</dbReference>
<dbReference type="FunFam" id="3.80.10.10:FF:000213">
    <property type="entry name" value="Tyrosine-sulfated glycopeptide receptor 1"/>
    <property type="match status" value="1"/>
</dbReference>
<dbReference type="SMART" id="SM00365">
    <property type="entry name" value="LRR_SD22"/>
    <property type="match status" value="6"/>
</dbReference>
<dbReference type="GO" id="GO:0005886">
    <property type="term" value="C:plasma membrane"/>
    <property type="evidence" value="ECO:0007669"/>
    <property type="project" value="UniProtKB-SubCell"/>
</dbReference>
<keyword evidence="7" id="KW-0677">Repeat</keyword>
<evidence type="ECO:0000256" key="12">
    <source>
        <dbReference type="SAM" id="MobiDB-lite"/>
    </source>
</evidence>
<dbReference type="InterPro" id="IPR051502">
    <property type="entry name" value="RLP_Defense_Trigger"/>
</dbReference>
<name>A0A6N2LJD8_SALVM</name>